<dbReference type="EMBL" id="BJTZ01000006">
    <property type="protein sequence ID" value="GEK13380.1"/>
    <property type="molecule type" value="Genomic_DNA"/>
</dbReference>
<dbReference type="AlphaFoldDB" id="A0A510UJ60"/>
<dbReference type="Proteomes" id="UP000321787">
    <property type="component" value="Unassembled WGS sequence"/>
</dbReference>
<evidence type="ECO:0000313" key="1">
    <source>
        <dbReference type="EMBL" id="GEK13380.1"/>
    </source>
</evidence>
<sequence>MLFYYHNLKASQLLNASILESIGGAKKAKITVAITNIADSDKFEKSVSFIAEPNERLIRTLAKSTLYISSNRR</sequence>
<comment type="caution">
    <text evidence="1">The sequence shown here is derived from an EMBL/GenBank/DDBJ whole genome shotgun (WGS) entry which is preliminary data.</text>
</comment>
<accession>A0A510UJ60</accession>
<name>A0A510UJ60_ALIFS</name>
<proteinExistence type="predicted"/>
<reference evidence="1 2" key="1">
    <citation type="submission" date="2019-07" db="EMBL/GenBank/DDBJ databases">
        <title>Whole genome shotgun sequence of Aliivibrio fischeri NBRC 101058.</title>
        <authorList>
            <person name="Hosoyama A."/>
            <person name="Uohara A."/>
            <person name="Ohji S."/>
            <person name="Ichikawa N."/>
        </authorList>
    </citation>
    <scope>NUCLEOTIDE SEQUENCE [LARGE SCALE GENOMIC DNA]</scope>
    <source>
        <strain evidence="1 2">NBRC 101058</strain>
    </source>
</reference>
<protein>
    <submittedName>
        <fullName evidence="1">Uncharacterized protein</fullName>
    </submittedName>
</protein>
<gene>
    <name evidence="1" type="ORF">AFI02nite_14160</name>
</gene>
<evidence type="ECO:0000313" key="2">
    <source>
        <dbReference type="Proteomes" id="UP000321787"/>
    </source>
</evidence>
<organism evidence="1 2">
    <name type="scientific">Aliivibrio fischeri</name>
    <name type="common">Vibrio fischeri</name>
    <dbReference type="NCBI Taxonomy" id="668"/>
    <lineage>
        <taxon>Bacteria</taxon>
        <taxon>Pseudomonadati</taxon>
        <taxon>Pseudomonadota</taxon>
        <taxon>Gammaproteobacteria</taxon>
        <taxon>Vibrionales</taxon>
        <taxon>Vibrionaceae</taxon>
        <taxon>Aliivibrio</taxon>
    </lineage>
</organism>